<dbReference type="PANTHER" id="PTHR37816">
    <property type="entry name" value="YALI0E33011P"/>
    <property type="match status" value="1"/>
</dbReference>
<comment type="caution">
    <text evidence="1">The sequence shown here is derived from an EMBL/GenBank/DDBJ whole genome shotgun (WGS) entry which is preliminary data.</text>
</comment>
<evidence type="ECO:0000313" key="1">
    <source>
        <dbReference type="EMBL" id="RGC11352.1"/>
    </source>
</evidence>
<dbReference type="RefSeq" id="WP_117444457.1">
    <property type="nucleotide sequence ID" value="NZ_JAJFEN010000004.1"/>
</dbReference>
<protein>
    <submittedName>
        <fullName evidence="1">Shikimate kinase</fullName>
    </submittedName>
</protein>
<accession>A0A3E2VL21</accession>
<dbReference type="OrthoDB" id="9800332at2"/>
<dbReference type="GO" id="GO:0016301">
    <property type="term" value="F:kinase activity"/>
    <property type="evidence" value="ECO:0007669"/>
    <property type="project" value="UniProtKB-KW"/>
</dbReference>
<reference evidence="1 2" key="1">
    <citation type="submission" date="2018-08" db="EMBL/GenBank/DDBJ databases">
        <title>A genome reference for cultivated species of the human gut microbiota.</title>
        <authorList>
            <person name="Zou Y."/>
            <person name="Xue W."/>
            <person name="Luo G."/>
        </authorList>
    </citation>
    <scope>NUCLEOTIDE SEQUENCE [LARGE SCALE GENOMIC DNA]</scope>
    <source>
        <strain evidence="1 2">OF01-2LB</strain>
    </source>
</reference>
<sequence>MSKNVIHIFGASGSGTSTIGKYISVKWNYYFMDTDDYFWQATNPPYTKKRDASERLSMMKKDINEHEKIVIAGSLVDWGDELIPLFSLAIRLETNTDIRIERLVRREQLRFGNRIDIGGDMYENHQKFLNWAAAYDNGGIDMRSKAKHDEWQMKLGCKCILLDGSMPLEENLQIIQNYM</sequence>
<dbReference type="SUPFAM" id="SSF52540">
    <property type="entry name" value="P-loop containing nucleoside triphosphate hydrolases"/>
    <property type="match status" value="1"/>
</dbReference>
<dbReference type="PANTHER" id="PTHR37816:SF2">
    <property type="entry name" value="DNA TOPOLOGY MODULATION PROTEIN FLAR-RELATED PROTEIN"/>
    <property type="match status" value="1"/>
</dbReference>
<dbReference type="NCBIfam" id="NF004861">
    <property type="entry name" value="PRK06217.1"/>
    <property type="match status" value="1"/>
</dbReference>
<name>A0A3E2VL21_CLOIN</name>
<keyword evidence="1" id="KW-0418">Kinase</keyword>
<dbReference type="Proteomes" id="UP000260025">
    <property type="component" value="Unassembled WGS sequence"/>
</dbReference>
<dbReference type="InterPro" id="IPR027417">
    <property type="entry name" value="P-loop_NTPase"/>
</dbReference>
<dbReference type="Pfam" id="PF13238">
    <property type="entry name" value="AAA_18"/>
    <property type="match status" value="1"/>
</dbReference>
<dbReference type="AlphaFoldDB" id="A0A3E2VL21"/>
<evidence type="ECO:0000313" key="2">
    <source>
        <dbReference type="Proteomes" id="UP000260025"/>
    </source>
</evidence>
<proteinExistence type="predicted"/>
<keyword evidence="1" id="KW-0808">Transferase</keyword>
<dbReference type="EMBL" id="QVEV01000037">
    <property type="protein sequence ID" value="RGC11352.1"/>
    <property type="molecule type" value="Genomic_DNA"/>
</dbReference>
<dbReference type="InterPro" id="IPR052922">
    <property type="entry name" value="Cytidylate_Kinase-2"/>
</dbReference>
<gene>
    <name evidence="1" type="ORF">DXA38_18320</name>
</gene>
<dbReference type="Gene3D" id="3.40.50.300">
    <property type="entry name" value="P-loop containing nucleotide triphosphate hydrolases"/>
    <property type="match status" value="1"/>
</dbReference>
<organism evidence="1 2">
    <name type="scientific">Clostridium innocuum</name>
    <dbReference type="NCBI Taxonomy" id="1522"/>
    <lineage>
        <taxon>Bacteria</taxon>
        <taxon>Bacillati</taxon>
        <taxon>Bacillota</taxon>
        <taxon>Clostridia</taxon>
        <taxon>Eubacteriales</taxon>
        <taxon>Clostridiaceae</taxon>
        <taxon>Clostridium</taxon>
    </lineage>
</organism>